<dbReference type="Pfam" id="PF07730">
    <property type="entry name" value="HisKA_3"/>
    <property type="match status" value="1"/>
</dbReference>
<dbReference type="InterPro" id="IPR050482">
    <property type="entry name" value="Sensor_HK_TwoCompSys"/>
</dbReference>
<accession>A0ABW2BSW9</accession>
<feature type="domain" description="GAF" evidence="4">
    <location>
        <begin position="21"/>
        <end position="169"/>
    </location>
</feature>
<dbReference type="Pfam" id="PF13185">
    <property type="entry name" value="GAF_2"/>
    <property type="match status" value="1"/>
</dbReference>
<evidence type="ECO:0000256" key="3">
    <source>
        <dbReference type="ARBA" id="ARBA00023012"/>
    </source>
</evidence>
<keyword evidence="3" id="KW-0902">Two-component regulatory system</keyword>
<keyword evidence="2" id="KW-0418">Kinase</keyword>
<reference evidence="6" key="1">
    <citation type="journal article" date="2019" name="Int. J. Syst. Evol. Microbiol.">
        <title>The Global Catalogue of Microorganisms (GCM) 10K type strain sequencing project: providing services to taxonomists for standard genome sequencing and annotation.</title>
        <authorList>
            <consortium name="The Broad Institute Genomics Platform"/>
            <consortium name="The Broad Institute Genome Sequencing Center for Infectious Disease"/>
            <person name="Wu L."/>
            <person name="Ma J."/>
        </authorList>
    </citation>
    <scope>NUCLEOTIDE SEQUENCE [LARGE SCALE GENOMIC DNA]</scope>
    <source>
        <strain evidence="6">KCTC 32255</strain>
    </source>
</reference>
<name>A0ABW2BSW9_9PSEU</name>
<gene>
    <name evidence="5" type="ORF">ACFQGD_03040</name>
</gene>
<dbReference type="InterPro" id="IPR011712">
    <property type="entry name" value="Sig_transdc_His_kin_sub3_dim/P"/>
</dbReference>
<evidence type="ECO:0000256" key="1">
    <source>
        <dbReference type="ARBA" id="ARBA00022679"/>
    </source>
</evidence>
<dbReference type="SMART" id="SM00065">
    <property type="entry name" value="GAF"/>
    <property type="match status" value="1"/>
</dbReference>
<dbReference type="InterPro" id="IPR003594">
    <property type="entry name" value="HATPase_dom"/>
</dbReference>
<dbReference type="Gene3D" id="3.30.450.40">
    <property type="match status" value="1"/>
</dbReference>
<dbReference type="InterPro" id="IPR036890">
    <property type="entry name" value="HATPase_C_sf"/>
</dbReference>
<dbReference type="PANTHER" id="PTHR24421:SF61">
    <property type="entry name" value="OXYGEN SENSOR HISTIDINE KINASE NREB"/>
    <property type="match status" value="1"/>
</dbReference>
<dbReference type="InterPro" id="IPR029016">
    <property type="entry name" value="GAF-like_dom_sf"/>
</dbReference>
<proteinExistence type="predicted"/>
<dbReference type="Gene3D" id="1.20.5.1930">
    <property type="match status" value="1"/>
</dbReference>
<dbReference type="SUPFAM" id="SSF55874">
    <property type="entry name" value="ATPase domain of HSP90 chaperone/DNA topoisomerase II/histidine kinase"/>
    <property type="match status" value="1"/>
</dbReference>
<dbReference type="Proteomes" id="UP001596337">
    <property type="component" value="Unassembled WGS sequence"/>
</dbReference>
<dbReference type="PANTHER" id="PTHR24421">
    <property type="entry name" value="NITRATE/NITRITE SENSOR PROTEIN NARX-RELATED"/>
    <property type="match status" value="1"/>
</dbReference>
<keyword evidence="6" id="KW-1185">Reference proteome</keyword>
<comment type="caution">
    <text evidence="5">The sequence shown here is derived from an EMBL/GenBank/DDBJ whole genome shotgun (WGS) entry which is preliminary data.</text>
</comment>
<dbReference type="SUPFAM" id="SSF55781">
    <property type="entry name" value="GAF domain-like"/>
    <property type="match status" value="1"/>
</dbReference>
<dbReference type="Pfam" id="PF02518">
    <property type="entry name" value="HATPase_c"/>
    <property type="match status" value="1"/>
</dbReference>
<keyword evidence="1" id="KW-0808">Transferase</keyword>
<evidence type="ECO:0000256" key="2">
    <source>
        <dbReference type="ARBA" id="ARBA00022777"/>
    </source>
</evidence>
<dbReference type="EMBL" id="JBHSXX010000001">
    <property type="protein sequence ID" value="MFC6866112.1"/>
    <property type="molecule type" value="Genomic_DNA"/>
</dbReference>
<dbReference type="RefSeq" id="WP_345407088.1">
    <property type="nucleotide sequence ID" value="NZ_BAABLA010000123.1"/>
</dbReference>
<sequence length="373" mass="39934">MAEDRLGELDEKYVELMSMLEPEAVMRRVVREVPESLDIDVAWVGKPDSDDTLLIGDSVRARTDVLDGLAVPKGVGLGGQVMLTKRPMWVKNYITSPRITHDFASQAQLEGLRAMIAVPIMHDDRVLGVLYGANRYETDFGDRAAHVLGEIAGRAATATVVAERAKESAEVAVYEERRRVALELHDTVGAMLYAVSAGIRTLGAEVTSLVSAPHIKDKLQAIEEQASEAAAMLRGSLRVLSNAPEKVALGVAVREDTRAFQERTGTTTRMITVTELPPLLPSRVRVLSAATREALLNVEKHAHADSVVVTLVAVEGGVAVTVVDDGVGLAPRSSWDPGLGLAAISDRLARLGGNLTVSSGDDGGVSVRAWVPR</sequence>
<evidence type="ECO:0000313" key="5">
    <source>
        <dbReference type="EMBL" id="MFC6866112.1"/>
    </source>
</evidence>
<protein>
    <submittedName>
        <fullName evidence="5">GAF domain-containing protein</fullName>
    </submittedName>
</protein>
<dbReference type="Gene3D" id="3.30.565.10">
    <property type="entry name" value="Histidine kinase-like ATPase, C-terminal domain"/>
    <property type="match status" value="1"/>
</dbReference>
<evidence type="ECO:0000313" key="6">
    <source>
        <dbReference type="Proteomes" id="UP001596337"/>
    </source>
</evidence>
<dbReference type="CDD" id="cd16917">
    <property type="entry name" value="HATPase_UhpB-NarQ-NarX-like"/>
    <property type="match status" value="1"/>
</dbReference>
<dbReference type="InterPro" id="IPR003018">
    <property type="entry name" value="GAF"/>
</dbReference>
<evidence type="ECO:0000259" key="4">
    <source>
        <dbReference type="SMART" id="SM00065"/>
    </source>
</evidence>
<organism evidence="5 6">
    <name type="scientific">Haloechinothrix salitolerans</name>
    <dbReference type="NCBI Taxonomy" id="926830"/>
    <lineage>
        <taxon>Bacteria</taxon>
        <taxon>Bacillati</taxon>
        <taxon>Actinomycetota</taxon>
        <taxon>Actinomycetes</taxon>
        <taxon>Pseudonocardiales</taxon>
        <taxon>Pseudonocardiaceae</taxon>
        <taxon>Haloechinothrix</taxon>
    </lineage>
</organism>